<dbReference type="Pfam" id="PF21863">
    <property type="entry name" value="HTH_67"/>
    <property type="match status" value="1"/>
</dbReference>
<dbReference type="Proteomes" id="UP001165378">
    <property type="component" value="Unassembled WGS sequence"/>
</dbReference>
<sequence length="296" mass="32276">MSDDVYYWQAARRVWHQLEPVYAPFFYAPEVFAEAARLGYAADTRWPWYFPFRAAPLGEAGPRQVTAAFYSFSPAMVARHIGPAWTVADAGQVLEGRLRAVDSMYRTLLGDQLGSPELAEAAALVRRAAEAADTVGRPLASATADLPWPDEPHLALWQGISLLREHRGDGHVAALVTHGLDGCEALVSFAAIGAAPAETFASREWTDEEWAAATDRLRSRGWLDADGNATDTCREARDLIERQTDQLASGPWRALGEKSIDRLLEVNVPLLTAALLSGLLPSTNTLGIANVQAPVW</sequence>
<dbReference type="NCBIfam" id="NF047719">
    <property type="entry name" value="SCO6745_fam_HTH"/>
    <property type="match status" value="1"/>
</dbReference>
<proteinExistence type="predicted"/>
<reference evidence="1" key="1">
    <citation type="submission" date="2022-01" db="EMBL/GenBank/DDBJ databases">
        <title>Genome-Based Taxonomic Classification of the Phylum Actinobacteria.</title>
        <authorList>
            <person name="Gao Y."/>
        </authorList>
    </citation>
    <scope>NUCLEOTIDE SEQUENCE</scope>
    <source>
        <strain evidence="1">KLBMP 8922</strain>
    </source>
</reference>
<dbReference type="EMBL" id="JAKFHA010000019">
    <property type="protein sequence ID" value="MCF2530942.1"/>
    <property type="molecule type" value="Genomic_DNA"/>
</dbReference>
<dbReference type="InterPro" id="IPR054058">
    <property type="entry name" value="HTH_67"/>
</dbReference>
<gene>
    <name evidence="1" type="ORF">LZ495_27525</name>
</gene>
<evidence type="ECO:0000313" key="2">
    <source>
        <dbReference type="Proteomes" id="UP001165378"/>
    </source>
</evidence>
<keyword evidence="2" id="KW-1185">Reference proteome</keyword>
<evidence type="ECO:0008006" key="3">
    <source>
        <dbReference type="Google" id="ProtNLM"/>
    </source>
</evidence>
<dbReference type="RefSeq" id="WP_235055609.1">
    <property type="nucleotide sequence ID" value="NZ_JAKFHA010000019.1"/>
</dbReference>
<name>A0AA41U4M0_9ACTN</name>
<evidence type="ECO:0000313" key="1">
    <source>
        <dbReference type="EMBL" id="MCF2530942.1"/>
    </source>
</evidence>
<comment type="caution">
    <text evidence="1">The sequence shown here is derived from an EMBL/GenBank/DDBJ whole genome shotgun (WGS) entry which is preliminary data.</text>
</comment>
<protein>
    <recommendedName>
        <fullName evidence="3">SalK</fullName>
    </recommendedName>
</protein>
<accession>A0AA41U4M0</accession>
<organism evidence="1 2">
    <name type="scientific">Yinghuangia soli</name>
    <dbReference type="NCBI Taxonomy" id="2908204"/>
    <lineage>
        <taxon>Bacteria</taxon>
        <taxon>Bacillati</taxon>
        <taxon>Actinomycetota</taxon>
        <taxon>Actinomycetes</taxon>
        <taxon>Kitasatosporales</taxon>
        <taxon>Streptomycetaceae</taxon>
        <taxon>Yinghuangia</taxon>
    </lineage>
</organism>
<dbReference type="AlphaFoldDB" id="A0AA41U4M0"/>